<dbReference type="CDD" id="cd18793">
    <property type="entry name" value="SF2_C_SNF"/>
    <property type="match status" value="1"/>
</dbReference>
<comment type="subcellular location">
    <subcellularLocation>
        <location evidence="1">Nucleus</location>
    </subcellularLocation>
</comment>
<evidence type="ECO:0000313" key="13">
    <source>
        <dbReference type="EMBL" id="KAK8886524.1"/>
    </source>
</evidence>
<feature type="coiled-coil region" evidence="7">
    <location>
        <begin position="1341"/>
        <end position="1368"/>
    </location>
</feature>
<dbReference type="CDD" id="cd00024">
    <property type="entry name" value="CD_CSD"/>
    <property type="match status" value="1"/>
</dbReference>
<dbReference type="PANTHER" id="PTHR45623">
    <property type="entry name" value="CHROMODOMAIN-HELICASE-DNA-BINDING PROTEIN 3-RELATED-RELATED"/>
    <property type="match status" value="1"/>
</dbReference>
<feature type="domain" description="Helicase ATP-binding" evidence="11">
    <location>
        <begin position="307"/>
        <end position="483"/>
    </location>
</feature>
<evidence type="ECO:0000256" key="7">
    <source>
        <dbReference type="SAM" id="Coils"/>
    </source>
</evidence>
<keyword evidence="7" id="KW-0175">Coiled coil</keyword>
<dbReference type="InterPro" id="IPR027417">
    <property type="entry name" value="P-loop_NTPase"/>
</dbReference>
<dbReference type="SUPFAM" id="SSF52540">
    <property type="entry name" value="P-loop containing nucleoside triphosphate hydrolases"/>
    <property type="match status" value="2"/>
</dbReference>
<evidence type="ECO:0000256" key="8">
    <source>
        <dbReference type="SAM" id="MobiDB-lite"/>
    </source>
</evidence>
<evidence type="ECO:0000256" key="6">
    <source>
        <dbReference type="ARBA" id="ARBA00023242"/>
    </source>
</evidence>
<feature type="compositionally biased region" description="Acidic residues" evidence="8">
    <location>
        <begin position="966"/>
        <end position="982"/>
    </location>
</feature>
<evidence type="ECO:0000259" key="11">
    <source>
        <dbReference type="PROSITE" id="PS51192"/>
    </source>
</evidence>
<feature type="compositionally biased region" description="Polar residues" evidence="8">
    <location>
        <begin position="38"/>
        <end position="81"/>
    </location>
</feature>
<dbReference type="PROSITE" id="PS51192">
    <property type="entry name" value="HELICASE_ATP_BIND_1"/>
    <property type="match status" value="1"/>
</dbReference>
<keyword evidence="14" id="KW-1185">Reference proteome</keyword>
<feature type="domain" description="Helicase C-terminal" evidence="12">
    <location>
        <begin position="626"/>
        <end position="781"/>
    </location>
</feature>
<name>A0ABR2K630_9EUKA</name>
<keyword evidence="2" id="KW-0677">Repeat</keyword>
<evidence type="ECO:0000256" key="2">
    <source>
        <dbReference type="ARBA" id="ARBA00022737"/>
    </source>
</evidence>
<evidence type="ECO:0000256" key="4">
    <source>
        <dbReference type="ARBA" id="ARBA00022801"/>
    </source>
</evidence>
<dbReference type="SMART" id="SM00298">
    <property type="entry name" value="CHROMO"/>
    <property type="match status" value="2"/>
</dbReference>
<protein>
    <submittedName>
        <fullName evidence="13">Choline dehydrogenase 6</fullName>
    </submittedName>
</protein>
<dbReference type="InterPro" id="IPR001650">
    <property type="entry name" value="Helicase_C-like"/>
</dbReference>
<sequence>MRKRSKLTTSSSSDVEFIPTKPSNGDKIDLESDDENDSFVTSDHNSDSLSDSESKAAMTSESNSDSKIGSEFEISSDSDSVSDTKMKLEPDTASNSQSDTSEPSEAEYESSFTSDLGSEDNDPSEEIEKIIGMDRPEFPEDDEDLFFYVKYKNKSYLACEWVTKDNLTSTKRGKALLTKFEQFLTPFRKVPFYNQINAEIPLYKPSSIEFEKGFIIPEKILSIQRKFRERRYLIKWLSLDISESTWETDVSDQLIADYEENNKSTHPALFKMEDEDDRHFEPISESPSYKNDNRLTDYQIQGLNFLLFCWFQKRNSILADEMGLGKTIESISILVSLSKMYPSWGPFLVVCPLSTVPNWLDEFEQWTDFRVACLMGEKKSRQMMKQYLFFHHIDGKNKLDRKKIIFDVLVVSYEWLAREFQFIKQFNFMYTIIDEAQKIKNSKSNIFQYCMKIPTCHFLLMTGTPIQNNLSELWSLLHFIAPKEFDNYDDFISEYEVRGDPDKIVKLQMLIQPYLFRRNKNDVNLKLPEKEETIIEVEMTQIQRTFSKIILKDNIDILSDMSTYKTNLNNVMMQLRKLFCHPFLFAQLESLCLSQYREKNNIPESTPLTNEDEIKSLVMASGKTILIDKLLPKLKEGNHKVLIFSQMTRMLDIIEDYLVYKQYNYERLDGSCSTARRKLSIEKFQNDDDAFIFLLSTRAGGLGINLTKADTVIIYDCDWNPQNDIQAQSRAHRIGQTKKVNVYRLITRGCYESEMFTRASKKLALDYAILDSNSSGSFDLYNRRPHISKAQEREQARAELQLILRKGAYYTFNDDPNEIDKFCSEDIDKILEHRSHLRKDIITGGNSRFKHISFDANQGNEDAEVLRSDFWKKLDNSKNIPDDYLDIDLDSGIQTRPKTQIKTKMTETKPKKTKKKNSSDESNSSSYSSDISYSYYTESDDDFVPGSQKNNDDDEDEREFEKVHEEEDDDDDLPPPEPDDDVIYVTTKKSKSPSFDYSKAKQNQAVDHLSLIANQVLDRQLGPYKTKPQPIPTYRPVQTIPLSVIGPIHYKSMTASNIDSNQNVTNDFILKNSLNILRKHGISGARLVFSEYMQEICKSLMAVLIQRIGKLNVNFSVEKNKAISFYVNQHISNLSEQIEKVNYSEFKDENYIRKLFNGDEIKILEDAINYDILYRTGLYLSHEKLPTKFQFAPEMQTPIGWTPIHDFIGITASLLYDDYSSILNDEKLPFETMKFYPNIKDWLRSRYRLIFYEITKFVPSSFCVYDKIEKVKNKEFENIESFVKNNYHVVYPERLSISFQKKIIRLLYLYGIPQNDGLGKIENILGVKSDTPTSKSLNIFIHKILNKCKKYENKIEEIIDTLPKVERKELKSIENVDVEWIKEEAIESLSSNIFIIYKVRNYYFKYITKNEDLNLKNFQNIPLCECPYIKNRISWWSLKCDIILFKIVAFYGFLFNSVFLLFIRPNNISHSMIGDIRAKETISLTPDTTNSSLVFLGPALNLEYKKRRIIEIVKSIEEAQITV</sequence>
<dbReference type="EMBL" id="JAPFFF010000007">
    <property type="protein sequence ID" value="KAK8886524.1"/>
    <property type="molecule type" value="Genomic_DNA"/>
</dbReference>
<dbReference type="PANTHER" id="PTHR45623:SF17">
    <property type="entry name" value="CHROMODOMAIN-HELICASE-DNA-BINDING PROTEIN 3-RELATED"/>
    <property type="match status" value="1"/>
</dbReference>
<dbReference type="InterPro" id="IPR049730">
    <property type="entry name" value="SNF2/RAD54-like_C"/>
</dbReference>
<dbReference type="InterPro" id="IPR000330">
    <property type="entry name" value="SNF2_N"/>
</dbReference>
<dbReference type="Gene3D" id="2.40.50.40">
    <property type="match status" value="2"/>
</dbReference>
<feature type="domain" description="Chromo" evidence="10">
    <location>
        <begin position="215"/>
        <end position="248"/>
    </location>
</feature>
<dbReference type="PROSITE" id="PS50013">
    <property type="entry name" value="CHROMO_2"/>
    <property type="match status" value="1"/>
</dbReference>
<dbReference type="InterPro" id="IPR000953">
    <property type="entry name" value="Chromo/chromo_shadow_dom"/>
</dbReference>
<evidence type="ECO:0000256" key="3">
    <source>
        <dbReference type="ARBA" id="ARBA00022741"/>
    </source>
</evidence>
<dbReference type="Gene3D" id="3.40.50.300">
    <property type="entry name" value="P-loop containing nucleotide triphosphate hydrolases"/>
    <property type="match status" value="1"/>
</dbReference>
<dbReference type="InterPro" id="IPR038718">
    <property type="entry name" value="SNF2-like_sf"/>
</dbReference>
<accession>A0ABR2K630</accession>
<dbReference type="Gene3D" id="3.40.50.10810">
    <property type="entry name" value="Tandem AAA-ATPase domain"/>
    <property type="match status" value="1"/>
</dbReference>
<dbReference type="InterPro" id="IPR023780">
    <property type="entry name" value="Chromo_domain"/>
</dbReference>
<feature type="region of interest" description="Disordered" evidence="8">
    <location>
        <begin position="1"/>
        <end position="124"/>
    </location>
</feature>
<organism evidence="13 14">
    <name type="scientific">Tritrichomonas musculus</name>
    <dbReference type="NCBI Taxonomy" id="1915356"/>
    <lineage>
        <taxon>Eukaryota</taxon>
        <taxon>Metamonada</taxon>
        <taxon>Parabasalia</taxon>
        <taxon>Tritrichomonadida</taxon>
        <taxon>Tritrichomonadidae</taxon>
        <taxon>Tritrichomonas</taxon>
    </lineage>
</organism>
<evidence type="ECO:0000259" key="12">
    <source>
        <dbReference type="PROSITE" id="PS51194"/>
    </source>
</evidence>
<comment type="caution">
    <text evidence="13">The sequence shown here is derived from an EMBL/GenBank/DDBJ whole genome shotgun (WGS) entry which is preliminary data.</text>
</comment>
<feature type="compositionally biased region" description="Low complexity" evidence="8">
    <location>
        <begin position="920"/>
        <end position="937"/>
    </location>
</feature>
<feature type="compositionally biased region" description="Polar residues" evidence="8">
    <location>
        <begin position="92"/>
        <end position="101"/>
    </location>
</feature>
<evidence type="ECO:0000259" key="10">
    <source>
        <dbReference type="PROSITE" id="PS50013"/>
    </source>
</evidence>
<dbReference type="InterPro" id="IPR014001">
    <property type="entry name" value="Helicase_ATP-bd"/>
</dbReference>
<dbReference type="Pfam" id="PF00271">
    <property type="entry name" value="Helicase_C"/>
    <property type="match status" value="1"/>
</dbReference>
<dbReference type="Proteomes" id="UP001470230">
    <property type="component" value="Unassembled WGS sequence"/>
</dbReference>
<keyword evidence="5" id="KW-0067">ATP-binding</keyword>
<gene>
    <name evidence="13" type="ORF">M9Y10_041988</name>
</gene>
<keyword evidence="3" id="KW-0547">Nucleotide-binding</keyword>
<feature type="transmembrane region" description="Helical" evidence="9">
    <location>
        <begin position="1442"/>
        <end position="1463"/>
    </location>
</feature>
<dbReference type="SMART" id="SM00490">
    <property type="entry name" value="HELICc"/>
    <property type="match status" value="1"/>
</dbReference>
<dbReference type="InterPro" id="IPR016197">
    <property type="entry name" value="Chromo-like_dom_sf"/>
</dbReference>
<keyword evidence="9" id="KW-0812">Transmembrane</keyword>
<proteinExistence type="predicted"/>
<dbReference type="Pfam" id="PF00385">
    <property type="entry name" value="Chromo"/>
    <property type="match status" value="1"/>
</dbReference>
<keyword evidence="4" id="KW-0378">Hydrolase</keyword>
<evidence type="ECO:0000313" key="14">
    <source>
        <dbReference type="Proteomes" id="UP001470230"/>
    </source>
</evidence>
<evidence type="ECO:0000256" key="9">
    <source>
        <dbReference type="SAM" id="Phobius"/>
    </source>
</evidence>
<dbReference type="SMART" id="SM00487">
    <property type="entry name" value="DEXDc"/>
    <property type="match status" value="1"/>
</dbReference>
<dbReference type="PROSITE" id="PS51194">
    <property type="entry name" value="HELICASE_CTER"/>
    <property type="match status" value="1"/>
</dbReference>
<keyword evidence="6" id="KW-0539">Nucleus</keyword>
<keyword evidence="9" id="KW-1133">Transmembrane helix</keyword>
<evidence type="ECO:0000256" key="1">
    <source>
        <dbReference type="ARBA" id="ARBA00004123"/>
    </source>
</evidence>
<keyword evidence="9" id="KW-0472">Membrane</keyword>
<evidence type="ECO:0000256" key="5">
    <source>
        <dbReference type="ARBA" id="ARBA00022840"/>
    </source>
</evidence>
<dbReference type="Pfam" id="PF00176">
    <property type="entry name" value="SNF2-rel_dom"/>
    <property type="match status" value="1"/>
</dbReference>
<feature type="region of interest" description="Disordered" evidence="8">
    <location>
        <begin position="896"/>
        <end position="983"/>
    </location>
</feature>
<reference evidence="13 14" key="1">
    <citation type="submission" date="2024-04" db="EMBL/GenBank/DDBJ databases">
        <title>Tritrichomonas musculus Genome.</title>
        <authorList>
            <person name="Alves-Ferreira E."/>
            <person name="Grigg M."/>
            <person name="Lorenzi H."/>
            <person name="Galac M."/>
        </authorList>
    </citation>
    <scope>NUCLEOTIDE SEQUENCE [LARGE SCALE GENOMIC DNA]</scope>
    <source>
        <strain evidence="13 14">EAF2021</strain>
    </source>
</reference>
<dbReference type="SUPFAM" id="SSF54160">
    <property type="entry name" value="Chromo domain-like"/>
    <property type="match status" value="2"/>
</dbReference>